<dbReference type="SUPFAM" id="SSF103481">
    <property type="entry name" value="Multidrug resistance efflux transporter EmrE"/>
    <property type="match status" value="1"/>
</dbReference>
<feature type="domain" description="EamA" evidence="7">
    <location>
        <begin position="11"/>
        <end position="141"/>
    </location>
</feature>
<feature type="transmembrane region" description="Helical" evidence="6">
    <location>
        <begin position="69"/>
        <end position="88"/>
    </location>
</feature>
<evidence type="ECO:0000256" key="6">
    <source>
        <dbReference type="SAM" id="Phobius"/>
    </source>
</evidence>
<comment type="subcellular location">
    <subcellularLocation>
        <location evidence="1">Membrane</location>
        <topology evidence="1">Multi-pass membrane protein</topology>
    </subcellularLocation>
</comment>
<dbReference type="Proteomes" id="UP001217500">
    <property type="component" value="Chromosome"/>
</dbReference>
<keyword evidence="4 6" id="KW-1133">Transmembrane helix</keyword>
<dbReference type="PANTHER" id="PTHR32322:SF2">
    <property type="entry name" value="EAMA DOMAIN-CONTAINING PROTEIN"/>
    <property type="match status" value="1"/>
</dbReference>
<feature type="transmembrane region" description="Helical" evidence="6">
    <location>
        <begin position="269"/>
        <end position="287"/>
    </location>
</feature>
<feature type="transmembrane region" description="Helical" evidence="6">
    <location>
        <begin position="100"/>
        <end position="119"/>
    </location>
</feature>
<evidence type="ECO:0000259" key="7">
    <source>
        <dbReference type="Pfam" id="PF00892"/>
    </source>
</evidence>
<evidence type="ECO:0000313" key="9">
    <source>
        <dbReference type="Proteomes" id="UP001217500"/>
    </source>
</evidence>
<dbReference type="KEGG" id="gso:PH603_00335"/>
<dbReference type="Pfam" id="PF00892">
    <property type="entry name" value="EamA"/>
    <property type="match status" value="2"/>
</dbReference>
<keyword evidence="9" id="KW-1185">Reference proteome</keyword>
<evidence type="ECO:0000256" key="5">
    <source>
        <dbReference type="ARBA" id="ARBA00023136"/>
    </source>
</evidence>
<feature type="transmembrane region" description="Helical" evidence="6">
    <location>
        <begin position="218"/>
        <end position="239"/>
    </location>
</feature>
<sequence length="297" mass="30508">MTVIPRADLVKGLALGLTAIALWGAWPLVTAAGVGSNLSPLAVTFLRYMVAGAILAPFAFRGDMSLKGWAMGLFFAVMAGAPNTWVAIEGLTRAPASHGGLVIPAFIMIGGMAGGHIVLADRMTPARYAGAALMLLGLGVLAVPVMGDGATLEGEFLYALAGIGWAIYSVCMKRWGVDALTATARLAFLSALMLAPLWPMVGDEIMAADRDLVLFQAGWQGFLSTVIAFLFFSLSVTLIGASRASVLNAATPAVTLILAALFTESAAGAAEWAALLLLFAGMGAALAPTRRAVPAAA</sequence>
<dbReference type="InterPro" id="IPR037185">
    <property type="entry name" value="EmrE-like"/>
</dbReference>
<keyword evidence="3 6" id="KW-0812">Transmembrane</keyword>
<evidence type="ECO:0000313" key="8">
    <source>
        <dbReference type="EMBL" id="WCL54204.1"/>
    </source>
</evidence>
<dbReference type="InterPro" id="IPR000620">
    <property type="entry name" value="EamA_dom"/>
</dbReference>
<comment type="similarity">
    <text evidence="2">Belongs to the EamA transporter family.</text>
</comment>
<dbReference type="InterPro" id="IPR050638">
    <property type="entry name" value="AA-Vitamin_Transporters"/>
</dbReference>
<organism evidence="8 9">
    <name type="scientific">Gimibacter soli</name>
    <dbReference type="NCBI Taxonomy" id="3024400"/>
    <lineage>
        <taxon>Bacteria</taxon>
        <taxon>Pseudomonadati</taxon>
        <taxon>Pseudomonadota</taxon>
        <taxon>Alphaproteobacteria</taxon>
        <taxon>Kordiimonadales</taxon>
        <taxon>Temperatibacteraceae</taxon>
        <taxon>Gimibacter</taxon>
    </lineage>
</organism>
<reference evidence="8" key="1">
    <citation type="submission" date="2023-01" db="EMBL/GenBank/DDBJ databases">
        <title>The genome sequence of Kordiimonadaceae bacterium 6D33.</title>
        <authorList>
            <person name="Liu Y."/>
        </authorList>
    </citation>
    <scope>NUCLEOTIDE SEQUENCE</scope>
    <source>
        <strain evidence="8">6D33</strain>
    </source>
</reference>
<evidence type="ECO:0000256" key="3">
    <source>
        <dbReference type="ARBA" id="ARBA00022692"/>
    </source>
</evidence>
<dbReference type="PANTHER" id="PTHR32322">
    <property type="entry name" value="INNER MEMBRANE TRANSPORTER"/>
    <property type="match status" value="1"/>
</dbReference>
<dbReference type="RefSeq" id="WP_289503923.1">
    <property type="nucleotide sequence ID" value="NZ_CP116805.1"/>
</dbReference>
<feature type="transmembrane region" description="Helical" evidence="6">
    <location>
        <begin position="156"/>
        <end position="172"/>
    </location>
</feature>
<evidence type="ECO:0000256" key="4">
    <source>
        <dbReference type="ARBA" id="ARBA00022989"/>
    </source>
</evidence>
<feature type="transmembrane region" description="Helical" evidence="6">
    <location>
        <begin position="179"/>
        <end position="198"/>
    </location>
</feature>
<dbReference type="GO" id="GO:0016020">
    <property type="term" value="C:membrane"/>
    <property type="evidence" value="ECO:0007669"/>
    <property type="project" value="UniProtKB-SubCell"/>
</dbReference>
<gene>
    <name evidence="8" type="ORF">PH603_00335</name>
</gene>
<proteinExistence type="inferred from homology"/>
<feature type="domain" description="EamA" evidence="7">
    <location>
        <begin position="154"/>
        <end position="282"/>
    </location>
</feature>
<dbReference type="EMBL" id="CP116805">
    <property type="protein sequence ID" value="WCL54204.1"/>
    <property type="molecule type" value="Genomic_DNA"/>
</dbReference>
<keyword evidence="5 6" id="KW-0472">Membrane</keyword>
<feature type="transmembrane region" description="Helical" evidence="6">
    <location>
        <begin position="41"/>
        <end position="60"/>
    </location>
</feature>
<evidence type="ECO:0000256" key="2">
    <source>
        <dbReference type="ARBA" id="ARBA00007362"/>
    </source>
</evidence>
<feature type="transmembrane region" description="Helical" evidence="6">
    <location>
        <begin position="246"/>
        <end position="263"/>
    </location>
</feature>
<feature type="transmembrane region" description="Helical" evidence="6">
    <location>
        <begin position="126"/>
        <end position="144"/>
    </location>
</feature>
<name>A0AAE9XW26_9PROT</name>
<dbReference type="AlphaFoldDB" id="A0AAE9XW26"/>
<protein>
    <submittedName>
        <fullName evidence="8">DMT family transporter</fullName>
    </submittedName>
</protein>
<accession>A0AAE9XW26</accession>
<evidence type="ECO:0000256" key="1">
    <source>
        <dbReference type="ARBA" id="ARBA00004141"/>
    </source>
</evidence>